<gene>
    <name evidence="9" type="ORF">PATL70BA_2048</name>
</gene>
<name>A0A3P7PXL2_9FIRM</name>
<dbReference type="CDD" id="cd18773">
    <property type="entry name" value="PDC1_HK_sensor"/>
    <property type="match status" value="1"/>
</dbReference>
<evidence type="ECO:0000256" key="6">
    <source>
        <dbReference type="SAM" id="Phobius"/>
    </source>
</evidence>
<dbReference type="Gene3D" id="1.10.8.500">
    <property type="entry name" value="HAMP domain in histidine kinase"/>
    <property type="match status" value="1"/>
</dbReference>
<dbReference type="GO" id="GO:0071111">
    <property type="term" value="F:cyclic-guanylate-specific phosphodiesterase activity"/>
    <property type="evidence" value="ECO:0007669"/>
    <property type="project" value="InterPro"/>
</dbReference>
<keyword evidence="4 6" id="KW-1133">Transmembrane helix</keyword>
<proteinExistence type="predicted"/>
<keyword evidence="3 6" id="KW-0812">Transmembrane</keyword>
<dbReference type="InterPro" id="IPR001633">
    <property type="entry name" value="EAL_dom"/>
</dbReference>
<reference evidence="9 10" key="1">
    <citation type="submission" date="2018-09" db="EMBL/GenBank/DDBJ databases">
        <authorList>
            <person name="Postec A."/>
        </authorList>
    </citation>
    <scope>NUCLEOTIDE SEQUENCE [LARGE SCALE GENOMIC DNA]</scope>
    <source>
        <strain evidence="9">70B-A</strain>
    </source>
</reference>
<feature type="domain" description="EAL" evidence="7">
    <location>
        <begin position="640"/>
        <end position="890"/>
    </location>
</feature>
<dbReference type="PROSITE" id="PS50887">
    <property type="entry name" value="GGDEF"/>
    <property type="match status" value="1"/>
</dbReference>
<dbReference type="InterPro" id="IPR043128">
    <property type="entry name" value="Rev_trsase/Diguanyl_cyclase"/>
</dbReference>
<dbReference type="CDD" id="cd01948">
    <property type="entry name" value="EAL"/>
    <property type="match status" value="1"/>
</dbReference>
<evidence type="ECO:0000259" key="7">
    <source>
        <dbReference type="PROSITE" id="PS50883"/>
    </source>
</evidence>
<feature type="transmembrane region" description="Helical" evidence="6">
    <location>
        <begin position="302"/>
        <end position="321"/>
    </location>
</feature>
<dbReference type="Proteomes" id="UP000279029">
    <property type="component" value="Chromosome"/>
</dbReference>
<dbReference type="Pfam" id="PF00563">
    <property type="entry name" value="EAL"/>
    <property type="match status" value="1"/>
</dbReference>
<dbReference type="SMART" id="SM00052">
    <property type="entry name" value="EAL"/>
    <property type="match status" value="1"/>
</dbReference>
<evidence type="ECO:0000313" key="10">
    <source>
        <dbReference type="Proteomes" id="UP000279029"/>
    </source>
</evidence>
<keyword evidence="10" id="KW-1185">Reference proteome</keyword>
<feature type="transmembrane region" description="Helical" evidence="6">
    <location>
        <begin position="12"/>
        <end position="30"/>
    </location>
</feature>
<organism evidence="9 10">
    <name type="scientific">Petrocella atlantisensis</name>
    <dbReference type="NCBI Taxonomy" id="2173034"/>
    <lineage>
        <taxon>Bacteria</taxon>
        <taxon>Bacillati</taxon>
        <taxon>Bacillota</taxon>
        <taxon>Clostridia</taxon>
        <taxon>Lachnospirales</taxon>
        <taxon>Vallitaleaceae</taxon>
        <taxon>Petrocella</taxon>
    </lineage>
</organism>
<dbReference type="InterPro" id="IPR035919">
    <property type="entry name" value="EAL_sf"/>
</dbReference>
<dbReference type="InterPro" id="IPR029787">
    <property type="entry name" value="Nucleotide_cyclase"/>
</dbReference>
<dbReference type="CDD" id="cd01949">
    <property type="entry name" value="GGDEF"/>
    <property type="match status" value="1"/>
</dbReference>
<evidence type="ECO:0000313" key="9">
    <source>
        <dbReference type="EMBL" id="VDN47931.1"/>
    </source>
</evidence>
<dbReference type="InterPro" id="IPR029151">
    <property type="entry name" value="Sensor-like_sf"/>
</dbReference>
<keyword evidence="5 6" id="KW-0472">Membrane</keyword>
<evidence type="ECO:0000256" key="4">
    <source>
        <dbReference type="ARBA" id="ARBA00022989"/>
    </source>
</evidence>
<keyword evidence="2" id="KW-1003">Cell membrane</keyword>
<dbReference type="RefSeq" id="WP_125137159.1">
    <property type="nucleotide sequence ID" value="NZ_LR130778.1"/>
</dbReference>
<dbReference type="PANTHER" id="PTHR33121">
    <property type="entry name" value="CYCLIC DI-GMP PHOSPHODIESTERASE PDEF"/>
    <property type="match status" value="1"/>
</dbReference>
<dbReference type="GO" id="GO:0005886">
    <property type="term" value="C:plasma membrane"/>
    <property type="evidence" value="ECO:0007669"/>
    <property type="project" value="UniProtKB-SubCell"/>
</dbReference>
<feature type="domain" description="GGDEF" evidence="8">
    <location>
        <begin position="498"/>
        <end position="631"/>
    </location>
</feature>
<dbReference type="NCBIfam" id="TIGR00254">
    <property type="entry name" value="GGDEF"/>
    <property type="match status" value="1"/>
</dbReference>
<evidence type="ECO:0000256" key="2">
    <source>
        <dbReference type="ARBA" id="ARBA00022475"/>
    </source>
</evidence>
<dbReference type="SUPFAM" id="SSF55073">
    <property type="entry name" value="Nucleotide cyclase"/>
    <property type="match status" value="1"/>
</dbReference>
<dbReference type="SUPFAM" id="SSF103190">
    <property type="entry name" value="Sensory domain-like"/>
    <property type="match status" value="1"/>
</dbReference>
<dbReference type="OrthoDB" id="9805474at2"/>
<protein>
    <recommendedName>
        <fullName evidence="11">Diguanylate cyclase</fullName>
    </recommendedName>
</protein>
<dbReference type="Gene3D" id="3.30.70.270">
    <property type="match status" value="1"/>
</dbReference>
<dbReference type="Pfam" id="PF02743">
    <property type="entry name" value="dCache_1"/>
    <property type="match status" value="1"/>
</dbReference>
<evidence type="ECO:0000259" key="8">
    <source>
        <dbReference type="PROSITE" id="PS50887"/>
    </source>
</evidence>
<dbReference type="Pfam" id="PF00990">
    <property type="entry name" value="GGDEF"/>
    <property type="match status" value="1"/>
</dbReference>
<dbReference type="AlphaFoldDB" id="A0A3P7PXL2"/>
<dbReference type="InterPro" id="IPR050706">
    <property type="entry name" value="Cyclic-di-GMP_PDE-like"/>
</dbReference>
<dbReference type="SMART" id="SM00267">
    <property type="entry name" value="GGDEF"/>
    <property type="match status" value="1"/>
</dbReference>
<dbReference type="PANTHER" id="PTHR33121:SF70">
    <property type="entry name" value="SIGNALING PROTEIN YKOW"/>
    <property type="match status" value="1"/>
</dbReference>
<dbReference type="InterPro" id="IPR000160">
    <property type="entry name" value="GGDEF_dom"/>
</dbReference>
<dbReference type="Gene3D" id="3.20.20.450">
    <property type="entry name" value="EAL domain"/>
    <property type="match status" value="1"/>
</dbReference>
<dbReference type="InterPro" id="IPR033479">
    <property type="entry name" value="dCache_1"/>
</dbReference>
<evidence type="ECO:0000256" key="3">
    <source>
        <dbReference type="ARBA" id="ARBA00022692"/>
    </source>
</evidence>
<accession>A0A3P7PXL2</accession>
<comment type="subcellular location">
    <subcellularLocation>
        <location evidence="1">Cell membrane</location>
        <topology evidence="1">Multi-pass membrane protein</topology>
    </subcellularLocation>
</comment>
<evidence type="ECO:0000256" key="5">
    <source>
        <dbReference type="ARBA" id="ARBA00023136"/>
    </source>
</evidence>
<dbReference type="EMBL" id="LR130778">
    <property type="protein sequence ID" value="VDN47931.1"/>
    <property type="molecule type" value="Genomic_DNA"/>
</dbReference>
<evidence type="ECO:0008006" key="11">
    <source>
        <dbReference type="Google" id="ProtNLM"/>
    </source>
</evidence>
<evidence type="ECO:0000256" key="1">
    <source>
        <dbReference type="ARBA" id="ARBA00004651"/>
    </source>
</evidence>
<sequence length="892" mass="101704">MVKKLSIRNKLILSIFLGCLIPYFFGGLYIKSQAEEWLYNRNLESTNILLQQTADFVDETILINIESLVNMIAQDERIMLAGDHLNNYVDYNEETFKRRSTIEERRIASLFESLKESHDILGLIAFATESGGYVEYPEFNPNAPYDPRLRPWYMNVIGKEGVIVSEPYRTTVTDELVISIAKNVKSGHKDVGVLSLVIRLDDLVTRINNLNYGETGNIKVLSPSNRFINSPNHEAWVLSSVEELELGVFNNLDAFDGRSFEGQLEGEDKVFNVHISPYSGWKYIATIDKSEVMAQSKVLTDALILIYFFTLLIILLFVFLISNYITRPILKIAGVINRMASFKFDYFEEDKDLISISHKKDEVGAITSALHGMQTNFLELSNNINVMDQEIKNIDIGDKSRYTISLSEDNPFLSISQSINALLEKVYSYIEQIKASQLEISDKNELLTASEEELKAQVAEIESQKAYIHFLADHDPLTELPNRRSFYKKLNQVLEADEKGAVMLLDLDNFKGINDTLGHLFGDQVLMHISRQLESLASDRIFVSRFGGDEFLLLYMWREGENELLEFIHELNELLSRKLYIDNNEVNIEFSMGVSLFPNDSGDINQLIMNADLALYTIKNSGKNNYAFFSVGMAEHQINKSKTEAILREAIDTDGFKMVYQPQVELSTGRVAGFEALIRLKNNKLSPGEFIPVAEENGMIIAIGRIVTKLVVEQIRNWQEKGYDIKSVAINYSAVQMYDYGYKAYLMNLLRENAVSPSHILIEITENIFLENKESTINFLKELRSHGIKIAIDDFGTGYSSLSYLTFLPIDTIKLDRSLSMEFLDLDNISVMDSLIALAHSLNLLVIAEGIEEQKQVKRLKYGQCDAIQGYYFSKPLEVEELELDFDKKYEV</sequence>
<dbReference type="PROSITE" id="PS50883">
    <property type="entry name" value="EAL"/>
    <property type="match status" value="1"/>
</dbReference>
<dbReference type="SUPFAM" id="SSF141868">
    <property type="entry name" value="EAL domain-like"/>
    <property type="match status" value="1"/>
</dbReference>
<dbReference type="Gene3D" id="3.30.450.20">
    <property type="entry name" value="PAS domain"/>
    <property type="match status" value="2"/>
</dbReference>
<dbReference type="KEGG" id="cbar:PATL70BA_2048"/>